<comment type="caution">
    <text evidence="4">The sequence shown here is derived from an EMBL/GenBank/DDBJ whole genome shotgun (WGS) entry which is preliminary data.</text>
</comment>
<protein>
    <recommendedName>
        <fullName evidence="6">Short-chain dehydrogenase</fullName>
    </recommendedName>
</protein>
<keyword evidence="2" id="KW-0521">NADP</keyword>
<proteinExistence type="inferred from homology"/>
<reference evidence="4" key="1">
    <citation type="journal article" date="2021" name="Nat. Commun.">
        <title>Genetic determinants of endophytism in the Arabidopsis root mycobiome.</title>
        <authorList>
            <person name="Mesny F."/>
            <person name="Miyauchi S."/>
            <person name="Thiergart T."/>
            <person name="Pickel B."/>
            <person name="Atanasova L."/>
            <person name="Karlsson M."/>
            <person name="Huettel B."/>
            <person name="Barry K.W."/>
            <person name="Haridas S."/>
            <person name="Chen C."/>
            <person name="Bauer D."/>
            <person name="Andreopoulos W."/>
            <person name="Pangilinan J."/>
            <person name="LaButti K."/>
            <person name="Riley R."/>
            <person name="Lipzen A."/>
            <person name="Clum A."/>
            <person name="Drula E."/>
            <person name="Henrissat B."/>
            <person name="Kohler A."/>
            <person name="Grigoriev I.V."/>
            <person name="Martin F.M."/>
            <person name="Hacquard S."/>
        </authorList>
    </citation>
    <scope>NUCLEOTIDE SEQUENCE</scope>
    <source>
        <strain evidence="4">MPI-SDFR-AT-0120</strain>
    </source>
</reference>
<dbReference type="Pfam" id="PF00106">
    <property type="entry name" value="adh_short"/>
    <property type="match status" value="1"/>
</dbReference>
<organism evidence="4 5">
    <name type="scientific">Paraphoma chrysanthemicola</name>
    <dbReference type="NCBI Taxonomy" id="798071"/>
    <lineage>
        <taxon>Eukaryota</taxon>
        <taxon>Fungi</taxon>
        <taxon>Dikarya</taxon>
        <taxon>Ascomycota</taxon>
        <taxon>Pezizomycotina</taxon>
        <taxon>Dothideomycetes</taxon>
        <taxon>Pleosporomycetidae</taxon>
        <taxon>Pleosporales</taxon>
        <taxon>Pleosporineae</taxon>
        <taxon>Phaeosphaeriaceae</taxon>
        <taxon>Paraphoma</taxon>
    </lineage>
</organism>
<name>A0A8K0QWI6_9PLEO</name>
<evidence type="ECO:0000256" key="1">
    <source>
        <dbReference type="ARBA" id="ARBA00006484"/>
    </source>
</evidence>
<dbReference type="EMBL" id="JAGMVJ010000020">
    <property type="protein sequence ID" value="KAH7075224.1"/>
    <property type="molecule type" value="Genomic_DNA"/>
</dbReference>
<evidence type="ECO:0000256" key="3">
    <source>
        <dbReference type="ARBA" id="ARBA00023002"/>
    </source>
</evidence>
<dbReference type="AlphaFoldDB" id="A0A8K0QWI6"/>
<dbReference type="PANTHER" id="PTHR43490">
    <property type="entry name" value="(+)-NEOMENTHOL DEHYDROGENASE"/>
    <property type="match status" value="1"/>
</dbReference>
<sequence length="100" mass="10638">VALDLSSDGSISEAIKTIEQSYDHIDVLVNNAGVMLQTVHSDGVTTKRQAFQNSFNINITGSALITDACIPLLSKSSLPRILFVSSTLGSITTRLDSSNL</sequence>
<dbReference type="Proteomes" id="UP000813461">
    <property type="component" value="Unassembled WGS sequence"/>
</dbReference>
<evidence type="ECO:0000256" key="2">
    <source>
        <dbReference type="ARBA" id="ARBA00022857"/>
    </source>
</evidence>
<feature type="non-terminal residue" evidence="4">
    <location>
        <position position="1"/>
    </location>
</feature>
<gene>
    <name evidence="4" type="ORF">FB567DRAFT_452657</name>
</gene>
<dbReference type="InterPro" id="IPR002347">
    <property type="entry name" value="SDR_fam"/>
</dbReference>
<dbReference type="GO" id="GO:0016020">
    <property type="term" value="C:membrane"/>
    <property type="evidence" value="ECO:0007669"/>
    <property type="project" value="TreeGrafter"/>
</dbReference>
<dbReference type="InterPro" id="IPR036291">
    <property type="entry name" value="NAD(P)-bd_dom_sf"/>
</dbReference>
<evidence type="ECO:0000313" key="5">
    <source>
        <dbReference type="Proteomes" id="UP000813461"/>
    </source>
</evidence>
<keyword evidence="5" id="KW-1185">Reference proteome</keyword>
<dbReference type="OrthoDB" id="191139at2759"/>
<keyword evidence="3" id="KW-0560">Oxidoreductase</keyword>
<dbReference type="Gene3D" id="3.40.50.720">
    <property type="entry name" value="NAD(P)-binding Rossmann-like Domain"/>
    <property type="match status" value="1"/>
</dbReference>
<dbReference type="SUPFAM" id="SSF51735">
    <property type="entry name" value="NAD(P)-binding Rossmann-fold domains"/>
    <property type="match status" value="1"/>
</dbReference>
<dbReference type="PANTHER" id="PTHR43490:SF99">
    <property type="entry name" value="SHORT-CHAIN DEHYDROGENASE_REDUCTASE"/>
    <property type="match status" value="1"/>
</dbReference>
<evidence type="ECO:0000313" key="4">
    <source>
        <dbReference type="EMBL" id="KAH7075224.1"/>
    </source>
</evidence>
<accession>A0A8K0QWI6</accession>
<dbReference type="GO" id="GO:0016491">
    <property type="term" value="F:oxidoreductase activity"/>
    <property type="evidence" value="ECO:0007669"/>
    <property type="project" value="UniProtKB-KW"/>
</dbReference>
<evidence type="ECO:0008006" key="6">
    <source>
        <dbReference type="Google" id="ProtNLM"/>
    </source>
</evidence>
<comment type="similarity">
    <text evidence="1">Belongs to the short-chain dehydrogenases/reductases (SDR) family.</text>
</comment>